<evidence type="ECO:0000313" key="1">
    <source>
        <dbReference type="EMBL" id="SMF22220.1"/>
    </source>
</evidence>
<reference evidence="1 2" key="1">
    <citation type="submission" date="2017-04" db="EMBL/GenBank/DDBJ databases">
        <authorList>
            <person name="Afonso C.L."/>
            <person name="Miller P.J."/>
            <person name="Scott M.A."/>
            <person name="Spackman E."/>
            <person name="Goraichik I."/>
            <person name="Dimitrov K.M."/>
            <person name="Suarez D.L."/>
            <person name="Swayne D.E."/>
        </authorList>
    </citation>
    <scope>NUCLEOTIDE SEQUENCE [LARGE SCALE GENOMIC DNA]</scope>
    <source>
        <strain evidence="1 2">A2P</strain>
    </source>
</reference>
<dbReference type="RefSeq" id="WP_143266320.1">
    <property type="nucleotide sequence ID" value="NZ_FXAK01000001.1"/>
</dbReference>
<dbReference type="Proteomes" id="UP000192936">
    <property type="component" value="Unassembled WGS sequence"/>
</dbReference>
<dbReference type="STRING" id="286727.SAMN02982917_1044"/>
<name>A0A1X7DVA2_9PROT</name>
<organism evidence="1 2">
    <name type="scientific">Azospirillum oryzae</name>
    <dbReference type="NCBI Taxonomy" id="286727"/>
    <lineage>
        <taxon>Bacteria</taxon>
        <taxon>Pseudomonadati</taxon>
        <taxon>Pseudomonadota</taxon>
        <taxon>Alphaproteobacteria</taxon>
        <taxon>Rhodospirillales</taxon>
        <taxon>Azospirillaceae</taxon>
        <taxon>Azospirillum</taxon>
    </lineage>
</organism>
<gene>
    <name evidence="1" type="ORF">SAMN02982917_1044</name>
</gene>
<dbReference type="AlphaFoldDB" id="A0A1X7DVA2"/>
<dbReference type="EMBL" id="FXAK01000001">
    <property type="protein sequence ID" value="SMF22220.1"/>
    <property type="molecule type" value="Genomic_DNA"/>
</dbReference>
<protein>
    <submittedName>
        <fullName evidence="1">Uncharacterized protein</fullName>
    </submittedName>
</protein>
<evidence type="ECO:0000313" key="2">
    <source>
        <dbReference type="Proteomes" id="UP000192936"/>
    </source>
</evidence>
<sequence>MAEGQEARTLDDLDRAVRALATHFKCDTTVIVGSRATLVGWPDAPVLFRTSPEIDAYPGNARIIAPAMTDLIVSKLLALRDKDFIREYHRVRHLDRAHVRRLLIDMMVPEAQRSVIDAFLDSL</sequence>
<accession>A0A1X7DVA2</accession>
<proteinExistence type="predicted"/>
<dbReference type="OrthoDB" id="8005789at2"/>